<gene>
    <name evidence="1" type="ORF">HS1_002247</name>
</gene>
<proteinExistence type="predicted"/>
<evidence type="ECO:0000313" key="1">
    <source>
        <dbReference type="EMBL" id="AMM42033.1"/>
    </source>
</evidence>
<evidence type="ECO:0008006" key="3">
    <source>
        <dbReference type="Google" id="ProtNLM"/>
    </source>
</evidence>
<dbReference type="RefSeq" id="WP_245669991.1">
    <property type="nucleotide sequence ID" value="NZ_CP013015.1"/>
</dbReference>
<name>A0A7U4TJ33_DESA2</name>
<accession>A0A7U4TJ33</accession>
<organism evidence="1 2">
    <name type="scientific">Desulfofervidus auxilii</name>
    <dbReference type="NCBI Taxonomy" id="1621989"/>
    <lineage>
        <taxon>Bacteria</taxon>
        <taxon>Pseudomonadati</taxon>
        <taxon>Thermodesulfobacteriota</taxon>
        <taxon>Candidatus Desulfofervidia</taxon>
        <taxon>Candidatus Desulfofervidales</taxon>
        <taxon>Candidatus Desulfofervidaceae</taxon>
        <taxon>Candidatus Desulfofervidus</taxon>
    </lineage>
</organism>
<dbReference type="KEGG" id="daw:HS1_002247"/>
<reference evidence="1 2" key="1">
    <citation type="submission" date="2015-10" db="EMBL/GenBank/DDBJ databases">
        <title>Candidatus Desulfofervidus auxilii, a hydrogenotrophic sulfate-reducing bacterium involved in the thermophilic anaerobic oxidation of methane.</title>
        <authorList>
            <person name="Krukenberg V."/>
            <person name="Richter M."/>
            <person name="Wegener G."/>
        </authorList>
    </citation>
    <scope>NUCLEOTIDE SEQUENCE [LARGE SCALE GENOMIC DNA]</scope>
    <source>
        <strain evidence="1 2">HS1</strain>
    </source>
</reference>
<dbReference type="Proteomes" id="UP000070560">
    <property type="component" value="Chromosome"/>
</dbReference>
<evidence type="ECO:0000313" key="2">
    <source>
        <dbReference type="Proteomes" id="UP000070560"/>
    </source>
</evidence>
<sequence>MMRLISKSQKTSPGNYALGRVADGTFYVSYVGRSDSDLNDRLKDWVGEYKKFKFSYATSPKAAFEKECQNYHDFGGAKSLIIKIIPRDQMARTGNVQFVIYLINCKGVNQI</sequence>
<keyword evidence="2" id="KW-1185">Reference proteome</keyword>
<protein>
    <recommendedName>
        <fullName evidence="3">GIY-YIG nuclease family protein</fullName>
    </recommendedName>
</protein>
<dbReference type="EMBL" id="CP013015">
    <property type="protein sequence ID" value="AMM42033.1"/>
    <property type="molecule type" value="Genomic_DNA"/>
</dbReference>
<dbReference type="AlphaFoldDB" id="A0A7U4TJ33"/>